<protein>
    <submittedName>
        <fullName evidence="1">Uncharacterized protein</fullName>
    </submittedName>
</protein>
<sequence>MKNYQTFEEIDQHLKLLKLERAIALEKMKLTKNELKEDLKPANWVITMTNIAGKYGFYILLKRFFR</sequence>
<evidence type="ECO:0000313" key="1">
    <source>
        <dbReference type="EMBL" id="TPV31468.1"/>
    </source>
</evidence>
<organism evidence="1 2">
    <name type="scientific">Paucihalobacter ruber</name>
    <dbReference type="NCBI Taxonomy" id="2567861"/>
    <lineage>
        <taxon>Bacteria</taxon>
        <taxon>Pseudomonadati</taxon>
        <taxon>Bacteroidota</taxon>
        <taxon>Flavobacteriia</taxon>
        <taxon>Flavobacteriales</taxon>
        <taxon>Flavobacteriaceae</taxon>
        <taxon>Paucihalobacter</taxon>
    </lineage>
</organism>
<dbReference type="EMBL" id="VHIQ01000008">
    <property type="protein sequence ID" value="TPV31468.1"/>
    <property type="molecule type" value="Genomic_DNA"/>
</dbReference>
<dbReference type="OrthoDB" id="1149272at2"/>
<evidence type="ECO:0000313" key="2">
    <source>
        <dbReference type="Proteomes" id="UP000317332"/>
    </source>
</evidence>
<keyword evidence="2" id="KW-1185">Reference proteome</keyword>
<proteinExistence type="predicted"/>
<dbReference type="Proteomes" id="UP000317332">
    <property type="component" value="Unassembled WGS sequence"/>
</dbReference>
<comment type="caution">
    <text evidence="1">The sequence shown here is derived from an EMBL/GenBank/DDBJ whole genome shotgun (WGS) entry which is preliminary data.</text>
</comment>
<dbReference type="RefSeq" id="WP_140991484.1">
    <property type="nucleotide sequence ID" value="NZ_VHIQ01000008.1"/>
</dbReference>
<name>A0A506PD74_9FLAO</name>
<gene>
    <name evidence="1" type="ORF">FJ651_14850</name>
</gene>
<dbReference type="InterPro" id="IPR046290">
    <property type="entry name" value="DUF6327"/>
</dbReference>
<dbReference type="AlphaFoldDB" id="A0A506PD74"/>
<accession>A0A506PD74</accession>
<dbReference type="Pfam" id="PF19852">
    <property type="entry name" value="DUF6327"/>
    <property type="match status" value="1"/>
</dbReference>
<reference evidence="1 2" key="1">
    <citation type="submission" date="2019-06" db="EMBL/GenBank/DDBJ databases">
        <title>Flavobacteriaceae Paucihalobacterium erythroidium CWB-1, complete genome.</title>
        <authorList>
            <person name="Wu S."/>
        </authorList>
    </citation>
    <scope>NUCLEOTIDE SEQUENCE [LARGE SCALE GENOMIC DNA]</scope>
    <source>
        <strain evidence="1 2">CWB-1</strain>
    </source>
</reference>